<organism evidence="5 6">
    <name type="scientific">Psychrilyobacter piezotolerans</name>
    <dbReference type="NCBI Taxonomy" id="2293438"/>
    <lineage>
        <taxon>Bacteria</taxon>
        <taxon>Fusobacteriati</taxon>
        <taxon>Fusobacteriota</taxon>
        <taxon>Fusobacteriia</taxon>
        <taxon>Fusobacteriales</taxon>
        <taxon>Fusobacteriaceae</taxon>
        <taxon>Psychrilyobacter</taxon>
    </lineage>
</organism>
<comment type="cofactor">
    <cofactor evidence="1">
        <name>pyridoxal 5'-phosphate</name>
        <dbReference type="ChEBI" id="CHEBI:597326"/>
    </cofactor>
</comment>
<dbReference type="InterPro" id="IPR000821">
    <property type="entry name" value="Ala_racemase"/>
</dbReference>
<dbReference type="InterPro" id="IPR001608">
    <property type="entry name" value="Ala_racemase_N"/>
</dbReference>
<protein>
    <submittedName>
        <fullName evidence="5">Alanine/ornithine racemase family PLP-dependent enzyme</fullName>
    </submittedName>
</protein>
<keyword evidence="3" id="KW-0413">Isomerase</keyword>
<dbReference type="RefSeq" id="WP_114642199.1">
    <property type="nucleotide sequence ID" value="NZ_JAACIO010000011.1"/>
</dbReference>
<dbReference type="InterPro" id="IPR029066">
    <property type="entry name" value="PLP-binding_barrel"/>
</dbReference>
<dbReference type="Gene3D" id="3.20.20.10">
    <property type="entry name" value="Alanine racemase"/>
    <property type="match status" value="1"/>
</dbReference>
<comment type="caution">
    <text evidence="5">The sequence shown here is derived from an EMBL/GenBank/DDBJ whole genome shotgun (WGS) entry which is preliminary data.</text>
</comment>
<keyword evidence="6" id="KW-1185">Reference proteome</keyword>
<dbReference type="PANTHER" id="PTHR30511:SF3">
    <property type="entry name" value="LYSINE RACEMASE"/>
    <property type="match status" value="1"/>
</dbReference>
<evidence type="ECO:0000313" key="5">
    <source>
        <dbReference type="EMBL" id="REI41451.1"/>
    </source>
</evidence>
<dbReference type="EMBL" id="QUAJ01000010">
    <property type="protein sequence ID" value="REI41451.1"/>
    <property type="molecule type" value="Genomic_DNA"/>
</dbReference>
<evidence type="ECO:0000313" key="6">
    <source>
        <dbReference type="Proteomes" id="UP000263486"/>
    </source>
</evidence>
<evidence type="ECO:0000256" key="1">
    <source>
        <dbReference type="ARBA" id="ARBA00001933"/>
    </source>
</evidence>
<evidence type="ECO:0000256" key="2">
    <source>
        <dbReference type="ARBA" id="ARBA00022898"/>
    </source>
</evidence>
<dbReference type="SUPFAM" id="SSF51419">
    <property type="entry name" value="PLP-binding barrel"/>
    <property type="match status" value="1"/>
</dbReference>
<evidence type="ECO:0000259" key="4">
    <source>
        <dbReference type="Pfam" id="PF01168"/>
    </source>
</evidence>
<reference evidence="5 6" key="1">
    <citation type="submission" date="2018-08" db="EMBL/GenBank/DDBJ databases">
        <title>Draft genome sequence of Psychrilyobacter sp. strain SD5 isolated from Black Sea water.</title>
        <authorList>
            <person name="Yadav S."/>
            <person name="Villanueva L."/>
            <person name="Damste J.S.S."/>
        </authorList>
    </citation>
    <scope>NUCLEOTIDE SEQUENCE [LARGE SCALE GENOMIC DNA]</scope>
    <source>
        <strain evidence="5 6">SD5</strain>
    </source>
</reference>
<dbReference type="PANTHER" id="PTHR30511">
    <property type="entry name" value="ALANINE RACEMASE"/>
    <property type="match status" value="1"/>
</dbReference>
<feature type="domain" description="Alanine racemase N-terminal" evidence="4">
    <location>
        <begin position="8"/>
        <end position="223"/>
    </location>
</feature>
<dbReference type="Pfam" id="PF01168">
    <property type="entry name" value="Ala_racemase_N"/>
    <property type="match status" value="1"/>
</dbReference>
<proteinExistence type="predicted"/>
<keyword evidence="2" id="KW-0663">Pyridoxal phosphate</keyword>
<sequence>MTYPKLTIDLKKIEENTREMVRRCRARGIAVAGVTKMVCGNEIIADALVDAGVEVLADARIENLKKISDLKVPKMLIRIPMASQAEKIVKYSDISLVSEVSTIKALGNQAVIQEKVYNIVLMVDLGDLREGIFYMDEIFDAVEKIKEIAGIRLLGIGSNLTCYGGILPTEENLRRLIEIRSTLEDKFALTLEIISGGNSGALSLFEDDSLPEEVNQLRLGASLLLGIGLDDKPVKGLNVDTFRLEAEIVEIKLKPSVPIGEVGLDAFGKVPVFIDRGIRRRAICALGKQDILPDYLTPIDEDIIVLGASSDHLILDITDSSKEYCVNGRVEFNLSYGGCLSAMASGYINKVFI</sequence>
<accession>A0ABX9KHF2</accession>
<evidence type="ECO:0000256" key="3">
    <source>
        <dbReference type="ARBA" id="ARBA00023235"/>
    </source>
</evidence>
<dbReference type="CDD" id="cd06815">
    <property type="entry name" value="PLPDE_III_AR_like_1"/>
    <property type="match status" value="1"/>
</dbReference>
<dbReference type="NCBIfam" id="NF040742">
    <property type="entry name" value="racem_Orr"/>
    <property type="match status" value="1"/>
</dbReference>
<name>A0ABX9KHF2_9FUSO</name>
<gene>
    <name evidence="5" type="ORF">DYH56_07215</name>
</gene>
<dbReference type="Proteomes" id="UP000263486">
    <property type="component" value="Unassembled WGS sequence"/>
</dbReference>